<evidence type="ECO:0000313" key="2">
    <source>
        <dbReference type="EMBL" id="QJA56673.1"/>
    </source>
</evidence>
<accession>A0A6H1ZK90</accession>
<evidence type="ECO:0000313" key="1">
    <source>
        <dbReference type="EMBL" id="QJA47948.1"/>
    </source>
</evidence>
<proteinExistence type="predicted"/>
<reference evidence="1" key="1">
    <citation type="submission" date="2020-03" db="EMBL/GenBank/DDBJ databases">
        <title>The deep terrestrial virosphere.</title>
        <authorList>
            <person name="Holmfeldt K."/>
            <person name="Nilsson E."/>
            <person name="Simone D."/>
            <person name="Lopez-Fernandez M."/>
            <person name="Wu X."/>
            <person name="de Brujin I."/>
            <person name="Lundin D."/>
            <person name="Andersson A."/>
            <person name="Bertilsson S."/>
            <person name="Dopson M."/>
        </authorList>
    </citation>
    <scope>NUCLEOTIDE SEQUENCE</scope>
    <source>
        <strain evidence="3">MM415A01058</strain>
        <strain evidence="2">MM415B01809</strain>
        <strain evidence="1">TM448A00767</strain>
        <strain evidence="4">TM448B00617</strain>
    </source>
</reference>
<protein>
    <submittedName>
        <fullName evidence="1">Uncharacterized protein</fullName>
    </submittedName>
</protein>
<gene>
    <name evidence="3" type="ORF">MM415A01058_0028</name>
    <name evidence="2" type="ORF">MM415B01809_0005</name>
    <name evidence="1" type="ORF">TM448A00767_0015</name>
    <name evidence="4" type="ORF">TM448B00617_0018</name>
</gene>
<evidence type="ECO:0000313" key="3">
    <source>
        <dbReference type="EMBL" id="QJA78540.1"/>
    </source>
</evidence>
<dbReference type="EMBL" id="MT142341">
    <property type="protein sequence ID" value="QJA78540.1"/>
    <property type="molecule type" value="Genomic_DNA"/>
</dbReference>
<evidence type="ECO:0000313" key="4">
    <source>
        <dbReference type="EMBL" id="QJH96093.1"/>
    </source>
</evidence>
<dbReference type="EMBL" id="MT141233">
    <property type="protein sequence ID" value="QJA56673.1"/>
    <property type="molecule type" value="Genomic_DNA"/>
</dbReference>
<dbReference type="AlphaFoldDB" id="A0A6H1ZK90"/>
<sequence>MKKYIVYPITITSRSDNDRHYITAGQLIELYKVKASECIVVRNEQDERCIKNTHKFIALYPRYNGDYSLPKKEI</sequence>
<dbReference type="EMBL" id="MT144639">
    <property type="protein sequence ID" value="QJH96093.1"/>
    <property type="molecule type" value="Genomic_DNA"/>
</dbReference>
<name>A0A6H1ZK90_9ZZZZ</name>
<dbReference type="EMBL" id="MT144064">
    <property type="protein sequence ID" value="QJA47948.1"/>
    <property type="molecule type" value="Genomic_DNA"/>
</dbReference>
<organism evidence="1">
    <name type="scientific">viral metagenome</name>
    <dbReference type="NCBI Taxonomy" id="1070528"/>
    <lineage>
        <taxon>unclassified sequences</taxon>
        <taxon>metagenomes</taxon>
        <taxon>organismal metagenomes</taxon>
    </lineage>
</organism>